<dbReference type="GO" id="GO:0005737">
    <property type="term" value="C:cytoplasm"/>
    <property type="evidence" value="ECO:0007669"/>
    <property type="project" value="UniProtKB-SubCell"/>
</dbReference>
<dbReference type="InParanoid" id="A0A0V0Q8P4"/>
<dbReference type="InterPro" id="IPR000504">
    <property type="entry name" value="RRM_dom"/>
</dbReference>
<evidence type="ECO:0000256" key="3">
    <source>
        <dbReference type="ARBA" id="ARBA00022490"/>
    </source>
</evidence>
<dbReference type="PANTHER" id="PTHR44313:SF1">
    <property type="entry name" value="DNAJ HOMOLOG SUBFAMILY C MEMBER 17"/>
    <property type="match status" value="1"/>
</dbReference>
<keyword evidence="3" id="KW-0963">Cytoplasm</keyword>
<dbReference type="InterPro" id="IPR036869">
    <property type="entry name" value="J_dom_sf"/>
</dbReference>
<evidence type="ECO:0000256" key="7">
    <source>
        <dbReference type="SAM" id="Coils"/>
    </source>
</evidence>
<comment type="caution">
    <text evidence="11">The sequence shown here is derived from an EMBL/GenBank/DDBJ whole genome shotgun (WGS) entry which is preliminary data.</text>
</comment>
<accession>A0A0V0Q8P4</accession>
<feature type="region of interest" description="Disordered" evidence="8">
    <location>
        <begin position="264"/>
        <end position="326"/>
    </location>
</feature>
<dbReference type="Gene3D" id="3.30.70.330">
    <property type="match status" value="1"/>
</dbReference>
<organism evidence="11 12">
    <name type="scientific">Pseudocohnilembus persalinus</name>
    <name type="common">Ciliate</name>
    <dbReference type="NCBI Taxonomy" id="266149"/>
    <lineage>
        <taxon>Eukaryota</taxon>
        <taxon>Sar</taxon>
        <taxon>Alveolata</taxon>
        <taxon>Ciliophora</taxon>
        <taxon>Intramacronucleata</taxon>
        <taxon>Oligohymenophorea</taxon>
        <taxon>Scuticociliatia</taxon>
        <taxon>Philasterida</taxon>
        <taxon>Pseudocohnilembidae</taxon>
        <taxon>Pseudocohnilembus</taxon>
    </lineage>
</organism>
<dbReference type="PROSITE" id="PS50076">
    <property type="entry name" value="DNAJ_2"/>
    <property type="match status" value="1"/>
</dbReference>
<evidence type="ECO:0000256" key="2">
    <source>
        <dbReference type="ARBA" id="ARBA00004496"/>
    </source>
</evidence>
<dbReference type="InterPro" id="IPR052094">
    <property type="entry name" value="Pre-mRNA-splicing_ERAD"/>
</dbReference>
<dbReference type="EMBL" id="LDAU01000251">
    <property type="protein sequence ID" value="KRW98391.1"/>
    <property type="molecule type" value="Genomic_DNA"/>
</dbReference>
<gene>
    <name evidence="11" type="ORF">PPERSA_12870</name>
</gene>
<dbReference type="Proteomes" id="UP000054937">
    <property type="component" value="Unassembled WGS sequence"/>
</dbReference>
<feature type="compositionally biased region" description="Polar residues" evidence="8">
    <location>
        <begin position="285"/>
        <end position="307"/>
    </location>
</feature>
<comment type="subcellular location">
    <subcellularLocation>
        <location evidence="2">Cytoplasm</location>
    </subcellularLocation>
    <subcellularLocation>
        <location evidence="1">Nucleus</location>
    </subcellularLocation>
</comment>
<dbReference type="PANTHER" id="PTHR44313">
    <property type="entry name" value="DNAJ HOMOLOG SUBFAMILY C MEMBER 17"/>
    <property type="match status" value="1"/>
</dbReference>
<dbReference type="CDD" id="cd06257">
    <property type="entry name" value="DnaJ"/>
    <property type="match status" value="1"/>
</dbReference>
<dbReference type="GO" id="GO:0005681">
    <property type="term" value="C:spliceosomal complex"/>
    <property type="evidence" value="ECO:0007669"/>
    <property type="project" value="TreeGrafter"/>
</dbReference>
<feature type="compositionally biased region" description="Basic and acidic residues" evidence="8">
    <location>
        <begin position="308"/>
        <end position="317"/>
    </location>
</feature>
<dbReference type="InterPro" id="IPR012677">
    <property type="entry name" value="Nucleotide-bd_a/b_plait_sf"/>
</dbReference>
<keyword evidence="7" id="KW-0175">Coiled coil</keyword>
<evidence type="ECO:0000313" key="12">
    <source>
        <dbReference type="Proteomes" id="UP000054937"/>
    </source>
</evidence>
<evidence type="ECO:0000256" key="8">
    <source>
        <dbReference type="SAM" id="MobiDB-lite"/>
    </source>
</evidence>
<dbReference type="OMA" id="NPLHFQW"/>
<dbReference type="Pfam" id="PF00226">
    <property type="entry name" value="DnaJ"/>
    <property type="match status" value="1"/>
</dbReference>
<evidence type="ECO:0000313" key="11">
    <source>
        <dbReference type="EMBL" id="KRW98391.1"/>
    </source>
</evidence>
<dbReference type="Gene3D" id="1.10.287.110">
    <property type="entry name" value="DnaJ domain"/>
    <property type="match status" value="1"/>
</dbReference>
<dbReference type="OrthoDB" id="10250354at2759"/>
<evidence type="ECO:0000256" key="4">
    <source>
        <dbReference type="ARBA" id="ARBA00023186"/>
    </source>
</evidence>
<sequence>MEYNQFLKEFKSFGNPYKILGIDFENDTITEKIIKKQYNKLSLIHHPDRGGQKEIFHQIKKASELLLKHDDFKNHLDSYLKNIKQRQKEFENLEDKRKDILDDLVAQEDLWEKKQKQEEKKKMEELIKQQKYREELDKEYQEYKQRKEQMGKKEEKAEENKNKEFAKLAQIKIKWGPNQMYTENLLKIIFQSYGKINQIMVIQEKNTAVIEYSQIPSAEKAVKAYKKEDEDGKQNENNTIQGDDLEVKYVVKKKERKKLLEKLQNVNESSKNNQNQKNSDPFDLSSESLNKIQSTINKQSQHFQKTMTQREKDKQEYLKNLQKTQI</sequence>
<reference evidence="11 12" key="1">
    <citation type="journal article" date="2015" name="Sci. Rep.">
        <title>Genome of the facultative scuticociliatosis pathogen Pseudocohnilembus persalinus provides insight into its virulence through horizontal gene transfer.</title>
        <authorList>
            <person name="Xiong J."/>
            <person name="Wang G."/>
            <person name="Cheng J."/>
            <person name="Tian M."/>
            <person name="Pan X."/>
            <person name="Warren A."/>
            <person name="Jiang C."/>
            <person name="Yuan D."/>
            <person name="Miao W."/>
        </authorList>
    </citation>
    <scope>NUCLEOTIDE SEQUENCE [LARGE SCALE GENOMIC DNA]</scope>
    <source>
        <strain evidence="11">36N120E</strain>
    </source>
</reference>
<proteinExistence type="predicted"/>
<dbReference type="Pfam" id="PF00076">
    <property type="entry name" value="RRM_1"/>
    <property type="match status" value="1"/>
</dbReference>
<dbReference type="AlphaFoldDB" id="A0A0V0Q8P4"/>
<name>A0A0V0Q8P4_PSEPJ</name>
<evidence type="ECO:0000259" key="10">
    <source>
        <dbReference type="PROSITE" id="PS50102"/>
    </source>
</evidence>
<dbReference type="SUPFAM" id="SSF54928">
    <property type="entry name" value="RNA-binding domain, RBD"/>
    <property type="match status" value="1"/>
</dbReference>
<feature type="coiled-coil region" evidence="7">
    <location>
        <begin position="76"/>
        <end position="163"/>
    </location>
</feature>
<feature type="domain" description="J" evidence="9">
    <location>
        <begin position="15"/>
        <end position="80"/>
    </location>
</feature>
<dbReference type="InterPro" id="IPR035979">
    <property type="entry name" value="RBD_domain_sf"/>
</dbReference>
<evidence type="ECO:0000259" key="9">
    <source>
        <dbReference type="PROSITE" id="PS50076"/>
    </source>
</evidence>
<protein>
    <submittedName>
        <fullName evidence="11">DnaJ domain</fullName>
    </submittedName>
</protein>
<feature type="domain" description="RRM" evidence="10">
    <location>
        <begin position="169"/>
        <end position="252"/>
    </location>
</feature>
<dbReference type="GO" id="GO:0000390">
    <property type="term" value="P:spliceosomal complex disassembly"/>
    <property type="evidence" value="ECO:0007669"/>
    <property type="project" value="TreeGrafter"/>
</dbReference>
<evidence type="ECO:0000256" key="6">
    <source>
        <dbReference type="PROSITE-ProRule" id="PRU00176"/>
    </source>
</evidence>
<keyword evidence="5" id="KW-0539">Nucleus</keyword>
<dbReference type="InterPro" id="IPR001623">
    <property type="entry name" value="DnaJ_domain"/>
</dbReference>
<evidence type="ECO:0000256" key="1">
    <source>
        <dbReference type="ARBA" id="ARBA00004123"/>
    </source>
</evidence>
<dbReference type="GO" id="GO:0003723">
    <property type="term" value="F:RNA binding"/>
    <property type="evidence" value="ECO:0007669"/>
    <property type="project" value="UniProtKB-UniRule"/>
</dbReference>
<keyword evidence="6" id="KW-0694">RNA-binding</keyword>
<keyword evidence="4" id="KW-0143">Chaperone</keyword>
<evidence type="ECO:0000256" key="5">
    <source>
        <dbReference type="ARBA" id="ARBA00023242"/>
    </source>
</evidence>
<keyword evidence="12" id="KW-1185">Reference proteome</keyword>
<dbReference type="PROSITE" id="PS50102">
    <property type="entry name" value="RRM"/>
    <property type="match status" value="1"/>
</dbReference>
<dbReference type="SUPFAM" id="SSF46565">
    <property type="entry name" value="Chaperone J-domain"/>
    <property type="match status" value="1"/>
</dbReference>
<feature type="compositionally biased region" description="Low complexity" evidence="8">
    <location>
        <begin position="264"/>
        <end position="279"/>
    </location>
</feature>
<dbReference type="SMART" id="SM00271">
    <property type="entry name" value="DnaJ"/>
    <property type="match status" value="1"/>
</dbReference>